<feature type="non-terminal residue" evidence="1">
    <location>
        <position position="1"/>
    </location>
</feature>
<gene>
    <name evidence="1" type="ORF">PMAYCL1PPCAC_13880</name>
</gene>
<feature type="non-terminal residue" evidence="1">
    <location>
        <position position="75"/>
    </location>
</feature>
<evidence type="ECO:0000313" key="2">
    <source>
        <dbReference type="Proteomes" id="UP001328107"/>
    </source>
</evidence>
<organism evidence="1 2">
    <name type="scientific">Pristionchus mayeri</name>
    <dbReference type="NCBI Taxonomy" id="1317129"/>
    <lineage>
        <taxon>Eukaryota</taxon>
        <taxon>Metazoa</taxon>
        <taxon>Ecdysozoa</taxon>
        <taxon>Nematoda</taxon>
        <taxon>Chromadorea</taxon>
        <taxon>Rhabditida</taxon>
        <taxon>Rhabditina</taxon>
        <taxon>Diplogasteromorpha</taxon>
        <taxon>Diplogasteroidea</taxon>
        <taxon>Neodiplogasteridae</taxon>
        <taxon>Pristionchus</taxon>
    </lineage>
</organism>
<protein>
    <submittedName>
        <fullName evidence="1">Uncharacterized protein</fullName>
    </submittedName>
</protein>
<comment type="caution">
    <text evidence="1">The sequence shown here is derived from an EMBL/GenBank/DDBJ whole genome shotgun (WGS) entry which is preliminary data.</text>
</comment>
<sequence length="75" mass="8663">RVTSLVEHFRSHIIGSSAERLLSLSLVIDCSRQTEVAHLQTHFRVDEDVAQFEIAMNHFVQVEVLHRIGDLEKHM</sequence>
<dbReference type="EMBL" id="BTRK01000003">
    <property type="protein sequence ID" value="GMR43685.1"/>
    <property type="molecule type" value="Genomic_DNA"/>
</dbReference>
<evidence type="ECO:0000313" key="1">
    <source>
        <dbReference type="EMBL" id="GMR43685.1"/>
    </source>
</evidence>
<proteinExistence type="predicted"/>
<dbReference type="AlphaFoldDB" id="A0AAN5CF55"/>
<dbReference type="Proteomes" id="UP001328107">
    <property type="component" value="Unassembled WGS sequence"/>
</dbReference>
<accession>A0AAN5CF55</accession>
<reference evidence="2" key="1">
    <citation type="submission" date="2022-10" db="EMBL/GenBank/DDBJ databases">
        <title>Genome assembly of Pristionchus species.</title>
        <authorList>
            <person name="Yoshida K."/>
            <person name="Sommer R.J."/>
        </authorList>
    </citation>
    <scope>NUCLEOTIDE SEQUENCE [LARGE SCALE GENOMIC DNA]</scope>
    <source>
        <strain evidence="2">RS5460</strain>
    </source>
</reference>
<keyword evidence="2" id="KW-1185">Reference proteome</keyword>
<name>A0AAN5CF55_9BILA</name>